<evidence type="ECO:0000313" key="3">
    <source>
        <dbReference type="Proteomes" id="UP001187192"/>
    </source>
</evidence>
<dbReference type="Proteomes" id="UP001187192">
    <property type="component" value="Unassembled WGS sequence"/>
</dbReference>
<dbReference type="AlphaFoldDB" id="A0AA88CS30"/>
<keyword evidence="3" id="KW-1185">Reference proteome</keyword>
<evidence type="ECO:0000313" key="2">
    <source>
        <dbReference type="EMBL" id="GMN27297.1"/>
    </source>
</evidence>
<proteinExistence type="predicted"/>
<feature type="compositionally biased region" description="Basic and acidic residues" evidence="1">
    <location>
        <begin position="261"/>
        <end position="272"/>
    </location>
</feature>
<evidence type="ECO:0000256" key="1">
    <source>
        <dbReference type="SAM" id="MobiDB-lite"/>
    </source>
</evidence>
<feature type="compositionally biased region" description="Polar residues" evidence="1">
    <location>
        <begin position="7"/>
        <end position="19"/>
    </location>
</feature>
<protein>
    <recommendedName>
        <fullName evidence="4">Transposase</fullName>
    </recommendedName>
</protein>
<accession>A0AA88CS30</accession>
<reference evidence="2" key="1">
    <citation type="submission" date="2023-07" db="EMBL/GenBank/DDBJ databases">
        <title>draft genome sequence of fig (Ficus carica).</title>
        <authorList>
            <person name="Takahashi T."/>
            <person name="Nishimura K."/>
        </authorList>
    </citation>
    <scope>NUCLEOTIDE SEQUENCE</scope>
</reference>
<comment type="caution">
    <text evidence="2">The sequence shown here is derived from an EMBL/GenBank/DDBJ whole genome shotgun (WGS) entry which is preliminary data.</text>
</comment>
<feature type="region of interest" description="Disordered" evidence="1">
    <location>
        <begin position="245"/>
        <end position="277"/>
    </location>
</feature>
<organism evidence="2 3">
    <name type="scientific">Ficus carica</name>
    <name type="common">Common fig</name>
    <dbReference type="NCBI Taxonomy" id="3494"/>
    <lineage>
        <taxon>Eukaryota</taxon>
        <taxon>Viridiplantae</taxon>
        <taxon>Streptophyta</taxon>
        <taxon>Embryophyta</taxon>
        <taxon>Tracheophyta</taxon>
        <taxon>Spermatophyta</taxon>
        <taxon>Magnoliopsida</taxon>
        <taxon>eudicotyledons</taxon>
        <taxon>Gunneridae</taxon>
        <taxon>Pentapetalae</taxon>
        <taxon>rosids</taxon>
        <taxon>fabids</taxon>
        <taxon>Rosales</taxon>
        <taxon>Moraceae</taxon>
        <taxon>Ficeae</taxon>
        <taxon>Ficus</taxon>
    </lineage>
</organism>
<sequence length="355" mass="39727">MDELKNVQASKQPRTQTGPQMVDLTEEEDATIARSAGQQSTSGWEKGSDEESDSSGSATPQGELIHARQRGHPVYTVDYFTSAVTPEYLESLREEFQIPNDIDLVVPSLADLPSSPSLGHVTLSAEFFLASLHLSFHPFLRRVFRRLNIAPMQLNANAYRILINCFGYQGKFIEDCPDWDKHYKHLWFYATGKWLSGRNDYRQSRLHRPEEETVTVVVPMSNLVIHYCAQTLVPADGAIVDGRSEAGRIQEEPPGSIDPPTKARRDDQRSQEPPESVTWAELIRRKSSVQMAIIAKFNDCLTFEVAESSRCSGHIQASKVGNLLHMVSFVFSGNAAARSHSLHMDEEGGGLDLRR</sequence>
<gene>
    <name evidence="2" type="ORF">TIFTF001_001595</name>
</gene>
<dbReference type="EMBL" id="BTGU01000002">
    <property type="protein sequence ID" value="GMN27297.1"/>
    <property type="molecule type" value="Genomic_DNA"/>
</dbReference>
<feature type="region of interest" description="Disordered" evidence="1">
    <location>
        <begin position="1"/>
        <end position="67"/>
    </location>
</feature>
<evidence type="ECO:0008006" key="4">
    <source>
        <dbReference type="Google" id="ProtNLM"/>
    </source>
</evidence>
<name>A0AA88CS30_FICCA</name>